<evidence type="ECO:0000256" key="5">
    <source>
        <dbReference type="ARBA" id="ARBA00023186"/>
    </source>
</evidence>
<dbReference type="PANTHER" id="PTHR43096:SF48">
    <property type="entry name" value="CHAPERONE PROTEIN DNAJ"/>
    <property type="match status" value="1"/>
</dbReference>
<keyword evidence="1" id="KW-0479">Metal-binding</keyword>
<keyword evidence="8" id="KW-1185">Reference proteome</keyword>
<keyword evidence="3" id="KW-0863">Zinc-finger</keyword>
<dbReference type="GO" id="GO:0042026">
    <property type="term" value="P:protein refolding"/>
    <property type="evidence" value="ECO:0007669"/>
    <property type="project" value="TreeGrafter"/>
</dbReference>
<dbReference type="Pfam" id="PF00226">
    <property type="entry name" value="DnaJ"/>
    <property type="match status" value="1"/>
</dbReference>
<dbReference type="PRINTS" id="PR00625">
    <property type="entry name" value="JDOMAIN"/>
</dbReference>
<dbReference type="PROSITE" id="PS00636">
    <property type="entry name" value="DNAJ_1"/>
    <property type="match status" value="1"/>
</dbReference>
<dbReference type="PROSITE" id="PS50076">
    <property type="entry name" value="DNAJ_2"/>
    <property type="match status" value="1"/>
</dbReference>
<dbReference type="FunFam" id="2.60.260.20:FF:000005">
    <property type="entry name" value="Chaperone protein dnaJ 1, mitochondrial"/>
    <property type="match status" value="1"/>
</dbReference>
<evidence type="ECO:0000313" key="7">
    <source>
        <dbReference type="EMBL" id="TWF45383.1"/>
    </source>
</evidence>
<feature type="domain" description="J" evidence="6">
    <location>
        <begin position="5"/>
        <end position="70"/>
    </location>
</feature>
<protein>
    <submittedName>
        <fullName evidence="7">Curved DNA-binding protein</fullName>
    </submittedName>
</protein>
<keyword evidence="7" id="KW-0238">DNA-binding</keyword>
<dbReference type="OrthoDB" id="9779889at2"/>
<dbReference type="InterPro" id="IPR002939">
    <property type="entry name" value="DnaJ_C"/>
</dbReference>
<name>A0A561Q4U2_9BACT</name>
<keyword evidence="4" id="KW-0862">Zinc</keyword>
<dbReference type="PANTHER" id="PTHR43096">
    <property type="entry name" value="DNAJ HOMOLOG 1, MITOCHONDRIAL-RELATED"/>
    <property type="match status" value="1"/>
</dbReference>
<dbReference type="EMBL" id="VIWO01000001">
    <property type="protein sequence ID" value="TWF45383.1"/>
    <property type="molecule type" value="Genomic_DNA"/>
</dbReference>
<dbReference type="SUPFAM" id="SSF46565">
    <property type="entry name" value="Chaperone J-domain"/>
    <property type="match status" value="1"/>
</dbReference>
<evidence type="ECO:0000256" key="4">
    <source>
        <dbReference type="ARBA" id="ARBA00022833"/>
    </source>
</evidence>
<dbReference type="Gene3D" id="1.10.287.110">
    <property type="entry name" value="DnaJ domain"/>
    <property type="match status" value="1"/>
</dbReference>
<dbReference type="Pfam" id="PF01556">
    <property type="entry name" value="DnaJ_C"/>
    <property type="match status" value="1"/>
</dbReference>
<dbReference type="InterPro" id="IPR036869">
    <property type="entry name" value="J_dom_sf"/>
</dbReference>
<keyword evidence="2" id="KW-0677">Repeat</keyword>
<dbReference type="CDD" id="cd10747">
    <property type="entry name" value="DnaJ_C"/>
    <property type="match status" value="1"/>
</dbReference>
<keyword evidence="5" id="KW-0143">Chaperone</keyword>
<dbReference type="AlphaFoldDB" id="A0A561Q4U2"/>
<evidence type="ECO:0000256" key="1">
    <source>
        <dbReference type="ARBA" id="ARBA00022723"/>
    </source>
</evidence>
<dbReference type="GO" id="GO:0008270">
    <property type="term" value="F:zinc ion binding"/>
    <property type="evidence" value="ECO:0007669"/>
    <property type="project" value="UniProtKB-KW"/>
</dbReference>
<proteinExistence type="predicted"/>
<dbReference type="Gene3D" id="2.60.260.20">
    <property type="entry name" value="Urease metallochaperone UreE, N-terminal domain"/>
    <property type="match status" value="2"/>
</dbReference>
<organism evidence="7 8">
    <name type="scientific">Chitinophaga polysaccharea</name>
    <dbReference type="NCBI Taxonomy" id="1293035"/>
    <lineage>
        <taxon>Bacteria</taxon>
        <taxon>Pseudomonadati</taxon>
        <taxon>Bacteroidota</taxon>
        <taxon>Chitinophagia</taxon>
        <taxon>Chitinophagales</taxon>
        <taxon>Chitinophagaceae</taxon>
        <taxon>Chitinophaga</taxon>
    </lineage>
</organism>
<comment type="caution">
    <text evidence="7">The sequence shown here is derived from an EMBL/GenBank/DDBJ whole genome shotgun (WGS) entry which is preliminary data.</text>
</comment>
<evidence type="ECO:0000256" key="2">
    <source>
        <dbReference type="ARBA" id="ARBA00022737"/>
    </source>
</evidence>
<dbReference type="GO" id="GO:0003677">
    <property type="term" value="F:DNA binding"/>
    <property type="evidence" value="ECO:0007669"/>
    <property type="project" value="UniProtKB-KW"/>
</dbReference>
<dbReference type="RefSeq" id="WP_145664109.1">
    <property type="nucleotide sequence ID" value="NZ_VIWO01000001.1"/>
</dbReference>
<dbReference type="SMART" id="SM00271">
    <property type="entry name" value="DnaJ"/>
    <property type="match status" value="1"/>
</dbReference>
<gene>
    <name evidence="7" type="ORF">FHW36_1011313</name>
</gene>
<sequence length="316" mass="34760">MDVKDYYKILGVEKAATAEQIKKAYRKLAVKYHPDKNPDDKAAEEKFKEINEAYEVLSDAEKRKKYDQFGENYKYYEQHGGRPEDYDWSQFGGRGRGQTYSSGNMEDIFGGGAGGEGFSDFFEQLFGSRFAGGRRGQTSQGPGRGRDVQATMEVTLEDAYTGATRQVEVNGSRLNIKLKPGLYEGQVIRLKGKGSPGRKGGENGDLLISIQLAPHPHYELKGQDIYTDLALPLYTAILGGKVTVNTPGAALNMNIPAGTDSGKVFRLKGKGMPAYDNKGAAGDLYIKAIIHIPTNLSDKEKELFQQLSQLNENGHA</sequence>
<dbReference type="SUPFAM" id="SSF49493">
    <property type="entry name" value="HSP40/DnaJ peptide-binding domain"/>
    <property type="match status" value="2"/>
</dbReference>
<dbReference type="GO" id="GO:0051082">
    <property type="term" value="F:unfolded protein binding"/>
    <property type="evidence" value="ECO:0007669"/>
    <property type="project" value="InterPro"/>
</dbReference>
<accession>A0A561Q4U2</accession>
<reference evidence="7 8" key="1">
    <citation type="submission" date="2019-06" db="EMBL/GenBank/DDBJ databases">
        <title>Sorghum-associated microbial communities from plants grown in Nebraska, USA.</title>
        <authorList>
            <person name="Schachtman D."/>
        </authorList>
    </citation>
    <scope>NUCLEOTIDE SEQUENCE [LARGE SCALE GENOMIC DNA]</scope>
    <source>
        <strain evidence="7 8">1209</strain>
    </source>
</reference>
<evidence type="ECO:0000256" key="3">
    <source>
        <dbReference type="ARBA" id="ARBA00022771"/>
    </source>
</evidence>
<dbReference type="GO" id="GO:0005737">
    <property type="term" value="C:cytoplasm"/>
    <property type="evidence" value="ECO:0007669"/>
    <property type="project" value="TreeGrafter"/>
</dbReference>
<dbReference type="InterPro" id="IPR008971">
    <property type="entry name" value="HSP40/DnaJ_pept-bd"/>
</dbReference>
<dbReference type="CDD" id="cd06257">
    <property type="entry name" value="DnaJ"/>
    <property type="match status" value="1"/>
</dbReference>
<evidence type="ECO:0000259" key="6">
    <source>
        <dbReference type="PROSITE" id="PS50076"/>
    </source>
</evidence>
<evidence type="ECO:0000313" key="8">
    <source>
        <dbReference type="Proteomes" id="UP000320811"/>
    </source>
</evidence>
<dbReference type="InterPro" id="IPR001623">
    <property type="entry name" value="DnaJ_domain"/>
</dbReference>
<dbReference type="Proteomes" id="UP000320811">
    <property type="component" value="Unassembled WGS sequence"/>
</dbReference>
<dbReference type="InterPro" id="IPR018253">
    <property type="entry name" value="DnaJ_domain_CS"/>
</dbReference>